<reference evidence="2 3" key="1">
    <citation type="submission" date="2017-09" db="EMBL/GenBank/DDBJ databases">
        <title>Depth-based differentiation of microbial function through sediment-hosted aquifers and enrichment of novel symbionts in the deep terrestrial subsurface.</title>
        <authorList>
            <person name="Probst A.J."/>
            <person name="Ladd B."/>
            <person name="Jarett J.K."/>
            <person name="Geller-Mcgrath D.E."/>
            <person name="Sieber C.M."/>
            <person name="Emerson J.B."/>
            <person name="Anantharaman K."/>
            <person name="Thomas B.C."/>
            <person name="Malmstrom R."/>
            <person name="Stieglmeier M."/>
            <person name="Klingl A."/>
            <person name="Woyke T."/>
            <person name="Ryan C.M."/>
            <person name="Banfield J.F."/>
        </authorList>
    </citation>
    <scope>NUCLEOTIDE SEQUENCE [LARGE SCALE GENOMIC DNA]</scope>
    <source>
        <strain evidence="2">CG11_big_fil_rev_8_21_14_0_20_39_34</strain>
    </source>
</reference>
<dbReference type="Proteomes" id="UP000229600">
    <property type="component" value="Unassembled WGS sequence"/>
</dbReference>
<dbReference type="EMBL" id="PCWN01000003">
    <property type="protein sequence ID" value="PIR04425.1"/>
    <property type="molecule type" value="Genomic_DNA"/>
</dbReference>
<organism evidence="2 3">
    <name type="scientific">Candidatus Magasanikbacteria bacterium CG11_big_fil_rev_8_21_14_0_20_39_34</name>
    <dbReference type="NCBI Taxonomy" id="1974653"/>
    <lineage>
        <taxon>Bacteria</taxon>
        <taxon>Candidatus Magasanikiibacteriota</taxon>
    </lineage>
</organism>
<evidence type="ECO:0000313" key="3">
    <source>
        <dbReference type="Proteomes" id="UP000229600"/>
    </source>
</evidence>
<protein>
    <submittedName>
        <fullName evidence="2">Uncharacterized protein</fullName>
    </submittedName>
</protein>
<feature type="coiled-coil region" evidence="1">
    <location>
        <begin position="449"/>
        <end position="476"/>
    </location>
</feature>
<keyword evidence="1" id="KW-0175">Coiled coil</keyword>
<dbReference type="AlphaFoldDB" id="A0A2H0N8G7"/>
<proteinExistence type="predicted"/>
<accession>A0A2H0N8G7</accession>
<evidence type="ECO:0000256" key="1">
    <source>
        <dbReference type="SAM" id="Coils"/>
    </source>
</evidence>
<evidence type="ECO:0000313" key="2">
    <source>
        <dbReference type="EMBL" id="PIR04425.1"/>
    </source>
</evidence>
<sequence length="785" mass="90704">MHQAYERLKIALNDARNVVDTAGFFDIAETDLEKAVERMDITDLRMTLEALKEKRKMVADARMALPERPPRFEAEVIEEAKKDPDSFFSAHQKALNAATNGEAIGRDDLNQALQGVLLDLSDATFFFEPEAQMNFLKEKKKEEERRKIISDIQSKSLERPFFPYTLAPLGRELDFISNEGLELILQNLPELGHILKKYEFVPDEILLEDTVPVAFIDTTPLNGLHHTKLRITLNNEYWKEELGKEIAASHQPTTERETNNNKIRFILWDTQFGKNLHARVYIQNGFVDDRRTPAFLADTTDTGFRNKLLQVQSWIEEYAREILEDSTLDMSITITQTWNAGGSGTLEIPIFKDEATIKLFIIDYVDDYKKLKLFNSVRNTFSEPERISTSSSDIPDTISENEMQKRIEEILNTLDRAGLSKVKVVNAGYSRIDLSDESIFVCFFDDDWREQLNACIEKYTRKLEDDRQEQEQKKERSAAILRVQRLVEEFNTRSDQIEIIIRDNYFTYLQTSEIIDHERDLPLIFRQLRTGDYPRIQKIVFLPGLMPSYKDEHGTTFLNIKGCTFQDVQRELDFFGHVSFAHNHEAESSSSDWNKGFYFSGKLTDSKKRNGIGTTYSGTNLNDPTEGGEYKDNRLVKGKRYVGDNCYIYITEETDVSYQNGMVERIENGPATIFVNEKNSEKNPRENYDVVFRNGEIQELKSSSHTGQTLPLTVGQRYEYLPKKGVLSRLKTEKARVSNMYISSRGDNLLYVDIITPENETITVPYNKIDKYLRTLPEPKPKKKS</sequence>
<name>A0A2H0N8G7_9BACT</name>
<gene>
    <name evidence="2" type="ORF">COV59_01090</name>
</gene>
<comment type="caution">
    <text evidence="2">The sequence shown here is derived from an EMBL/GenBank/DDBJ whole genome shotgun (WGS) entry which is preliminary data.</text>
</comment>